<dbReference type="EMBL" id="MHRI01000005">
    <property type="protein sequence ID" value="OHA21693.1"/>
    <property type="molecule type" value="Genomic_DNA"/>
</dbReference>
<evidence type="ECO:0000256" key="1">
    <source>
        <dbReference type="ARBA" id="ARBA00022723"/>
    </source>
</evidence>
<feature type="region of interest" description="Disordered" evidence="4">
    <location>
        <begin position="102"/>
        <end position="122"/>
    </location>
</feature>
<keyword evidence="2" id="KW-0863">Zinc-finger</keyword>
<comment type="caution">
    <text evidence="6">The sequence shown here is derived from an EMBL/GenBank/DDBJ whole genome shotgun (WGS) entry which is preliminary data.</text>
</comment>
<dbReference type="InterPro" id="IPR002694">
    <property type="entry name" value="Znf_CHC2"/>
</dbReference>
<feature type="domain" description="Zinc finger CHC2-type" evidence="5">
    <location>
        <begin position="34"/>
        <end position="94"/>
    </location>
</feature>
<dbReference type="SMART" id="SM00400">
    <property type="entry name" value="ZnF_CHCC"/>
    <property type="match status" value="1"/>
</dbReference>
<organism evidence="6 7">
    <name type="scientific">Candidatus Taylorbacteria bacterium RIFCSPHIGHO2_01_FULL_51_15</name>
    <dbReference type="NCBI Taxonomy" id="1802304"/>
    <lineage>
        <taxon>Bacteria</taxon>
        <taxon>Candidatus Tayloriibacteriota</taxon>
    </lineage>
</organism>
<evidence type="ECO:0000256" key="3">
    <source>
        <dbReference type="ARBA" id="ARBA00022833"/>
    </source>
</evidence>
<dbReference type="AlphaFoldDB" id="A0A1G2MD01"/>
<proteinExistence type="predicted"/>
<evidence type="ECO:0000256" key="4">
    <source>
        <dbReference type="SAM" id="MobiDB-lite"/>
    </source>
</evidence>
<dbReference type="GO" id="GO:0003677">
    <property type="term" value="F:DNA binding"/>
    <property type="evidence" value="ECO:0007669"/>
    <property type="project" value="InterPro"/>
</dbReference>
<feature type="compositionally biased region" description="Basic and acidic residues" evidence="4">
    <location>
        <begin position="102"/>
        <end position="113"/>
    </location>
</feature>
<dbReference type="SUPFAM" id="SSF56731">
    <property type="entry name" value="DNA primase core"/>
    <property type="match status" value="1"/>
</dbReference>
<keyword evidence="1" id="KW-0479">Metal-binding</keyword>
<dbReference type="InterPro" id="IPR050219">
    <property type="entry name" value="DnaG_primase"/>
</dbReference>
<reference evidence="6 7" key="1">
    <citation type="journal article" date="2016" name="Nat. Commun.">
        <title>Thousands of microbial genomes shed light on interconnected biogeochemical processes in an aquifer system.</title>
        <authorList>
            <person name="Anantharaman K."/>
            <person name="Brown C.T."/>
            <person name="Hug L.A."/>
            <person name="Sharon I."/>
            <person name="Castelle C.J."/>
            <person name="Probst A.J."/>
            <person name="Thomas B.C."/>
            <person name="Singh A."/>
            <person name="Wilkins M.J."/>
            <person name="Karaoz U."/>
            <person name="Brodie E.L."/>
            <person name="Williams K.H."/>
            <person name="Hubbard S.S."/>
            <person name="Banfield J.F."/>
        </authorList>
    </citation>
    <scope>NUCLEOTIDE SEQUENCE [LARGE SCALE GENOMIC DNA]</scope>
</reference>
<dbReference type="Pfam" id="PF01807">
    <property type="entry name" value="Zn_ribbon_DnaG"/>
    <property type="match status" value="1"/>
</dbReference>
<dbReference type="SUPFAM" id="SSF57783">
    <property type="entry name" value="Zinc beta-ribbon"/>
    <property type="match status" value="1"/>
</dbReference>
<dbReference type="Pfam" id="PF13155">
    <property type="entry name" value="Toprim_2"/>
    <property type="match status" value="1"/>
</dbReference>
<dbReference type="GO" id="GO:0008270">
    <property type="term" value="F:zinc ion binding"/>
    <property type="evidence" value="ECO:0007669"/>
    <property type="project" value="UniProtKB-KW"/>
</dbReference>
<dbReference type="InterPro" id="IPR036977">
    <property type="entry name" value="DNA_primase_Znf_CHC2"/>
</dbReference>
<name>A0A1G2MD01_9BACT</name>
<keyword evidence="3" id="KW-0862">Zinc</keyword>
<evidence type="ECO:0000259" key="5">
    <source>
        <dbReference type="SMART" id="SM00400"/>
    </source>
</evidence>
<dbReference type="PANTHER" id="PTHR30313">
    <property type="entry name" value="DNA PRIMASE"/>
    <property type="match status" value="1"/>
</dbReference>
<protein>
    <recommendedName>
        <fullName evidence="5">Zinc finger CHC2-type domain-containing protein</fullName>
    </recommendedName>
</protein>
<dbReference type="PANTHER" id="PTHR30313:SF2">
    <property type="entry name" value="DNA PRIMASE"/>
    <property type="match status" value="1"/>
</dbReference>
<accession>A0A1G2MD01</accession>
<gene>
    <name evidence="6" type="ORF">A2849_02215</name>
</gene>
<dbReference type="GO" id="GO:0005737">
    <property type="term" value="C:cytoplasm"/>
    <property type="evidence" value="ECO:0007669"/>
    <property type="project" value="TreeGrafter"/>
</dbReference>
<evidence type="ECO:0000313" key="7">
    <source>
        <dbReference type="Proteomes" id="UP000178121"/>
    </source>
</evidence>
<dbReference type="Proteomes" id="UP000178121">
    <property type="component" value="Unassembled WGS sequence"/>
</dbReference>
<dbReference type="Gene3D" id="3.40.1360.10">
    <property type="match status" value="1"/>
</dbReference>
<dbReference type="Gene3D" id="3.90.580.10">
    <property type="entry name" value="Zinc finger, CHC2-type domain"/>
    <property type="match status" value="1"/>
</dbReference>
<evidence type="ECO:0000313" key="6">
    <source>
        <dbReference type="EMBL" id="OHA21693.1"/>
    </source>
</evidence>
<evidence type="ECO:0000256" key="2">
    <source>
        <dbReference type="ARBA" id="ARBA00022771"/>
    </source>
</evidence>
<sequence length="342" mass="38369">MSQWIDFRALRAKLKFSDVLTHYGVTIKGKGDQHHGFCPLPNHGGKRNSQSFSANLAKGIFQCFGCGGKGNLLDFAVLMERRDPENGEDVAKVAAMLQEKFAPERKEPKREKATPPAAAPVPERAAKSNLPVVVNEPLDFTLKQLDPTHPYLAGRRFTPETIAHFGLGFCARGLLKDRIAIPLHDQQGRLVGYAGRVVDDALITDENPRYRLPGERERKGVIHRFEKSRFLYNGYRITEPQSDLIVVEGFPSIWWLWQSGLANAVGLMGWSCSKDQAKLIVASVKPDGRVWILPDGNEAGERCAETVLKQVSPHRFCRWVRLADGKQPTDYSPDELKRMLPF</sequence>
<dbReference type="GO" id="GO:0006269">
    <property type="term" value="P:DNA replication, synthesis of primer"/>
    <property type="evidence" value="ECO:0007669"/>
    <property type="project" value="TreeGrafter"/>
</dbReference>
<dbReference type="GO" id="GO:0003899">
    <property type="term" value="F:DNA-directed RNA polymerase activity"/>
    <property type="evidence" value="ECO:0007669"/>
    <property type="project" value="InterPro"/>
</dbReference>